<evidence type="ECO:0000313" key="7">
    <source>
        <dbReference type="Proteomes" id="UP000559256"/>
    </source>
</evidence>
<dbReference type="InterPro" id="IPR010497">
    <property type="entry name" value="Epoxide_hydro_N"/>
</dbReference>
<dbReference type="PRINTS" id="PR00412">
    <property type="entry name" value="EPOXHYDRLASE"/>
</dbReference>
<dbReference type="PIRSF" id="PIRSF001112">
    <property type="entry name" value="Epoxide_hydrolase"/>
    <property type="match status" value="1"/>
</dbReference>
<evidence type="ECO:0000256" key="2">
    <source>
        <dbReference type="ARBA" id="ARBA00022797"/>
    </source>
</evidence>
<organism evidence="6 7">
    <name type="scientific">Tetrapyrgos nigripes</name>
    <dbReference type="NCBI Taxonomy" id="182062"/>
    <lineage>
        <taxon>Eukaryota</taxon>
        <taxon>Fungi</taxon>
        <taxon>Dikarya</taxon>
        <taxon>Basidiomycota</taxon>
        <taxon>Agaricomycotina</taxon>
        <taxon>Agaricomycetes</taxon>
        <taxon>Agaricomycetidae</taxon>
        <taxon>Agaricales</taxon>
        <taxon>Marasmiineae</taxon>
        <taxon>Marasmiaceae</taxon>
        <taxon>Tetrapyrgos</taxon>
    </lineage>
</organism>
<dbReference type="SUPFAM" id="SSF53474">
    <property type="entry name" value="alpha/beta-Hydrolases"/>
    <property type="match status" value="1"/>
</dbReference>
<gene>
    <name evidence="6" type="ORF">D9758_009391</name>
</gene>
<accession>A0A8H5D4F4</accession>
<dbReference type="InterPro" id="IPR016292">
    <property type="entry name" value="Epoxide_hydrolase"/>
</dbReference>
<evidence type="ECO:0000256" key="1">
    <source>
        <dbReference type="ARBA" id="ARBA00010088"/>
    </source>
</evidence>
<reference evidence="6 7" key="1">
    <citation type="journal article" date="2020" name="ISME J.">
        <title>Uncovering the hidden diversity of litter-decomposition mechanisms in mushroom-forming fungi.</title>
        <authorList>
            <person name="Floudas D."/>
            <person name="Bentzer J."/>
            <person name="Ahren D."/>
            <person name="Johansson T."/>
            <person name="Persson P."/>
            <person name="Tunlid A."/>
        </authorList>
    </citation>
    <scope>NUCLEOTIDE SEQUENCE [LARGE SCALE GENOMIC DNA]</scope>
    <source>
        <strain evidence="6 7">CBS 291.85</strain>
    </source>
</reference>
<keyword evidence="3" id="KW-0378">Hydrolase</keyword>
<dbReference type="OrthoDB" id="7130006at2759"/>
<keyword evidence="2" id="KW-0058">Aromatic hydrocarbons catabolism</keyword>
<dbReference type="InterPro" id="IPR000639">
    <property type="entry name" value="Epox_hydrolase-like"/>
</dbReference>
<dbReference type="GO" id="GO:0097176">
    <property type="term" value="P:epoxide metabolic process"/>
    <property type="evidence" value="ECO:0007669"/>
    <property type="project" value="TreeGrafter"/>
</dbReference>
<feature type="domain" description="Epoxide hydrolase N-terminal" evidence="5">
    <location>
        <begin position="5"/>
        <end position="117"/>
    </location>
</feature>
<dbReference type="AlphaFoldDB" id="A0A8H5D4F4"/>
<comment type="caution">
    <text evidence="6">The sequence shown here is derived from an EMBL/GenBank/DDBJ whole genome shotgun (WGS) entry which is preliminary data.</text>
</comment>
<dbReference type="PANTHER" id="PTHR21661">
    <property type="entry name" value="EPOXIDE HYDROLASE 1-RELATED"/>
    <property type="match status" value="1"/>
</dbReference>
<name>A0A8H5D4F4_9AGAR</name>
<evidence type="ECO:0000256" key="3">
    <source>
        <dbReference type="ARBA" id="ARBA00022801"/>
    </source>
</evidence>
<keyword evidence="7" id="KW-1185">Reference proteome</keyword>
<protein>
    <recommendedName>
        <fullName evidence="5">Epoxide hydrolase N-terminal domain-containing protein</fullName>
    </recommendedName>
</protein>
<dbReference type="Pfam" id="PF06441">
    <property type="entry name" value="EHN"/>
    <property type="match status" value="1"/>
</dbReference>
<proteinExistence type="inferred from homology"/>
<dbReference type="Gene3D" id="3.40.50.1820">
    <property type="entry name" value="alpha/beta hydrolase"/>
    <property type="match status" value="1"/>
</dbReference>
<sequence>MGATKPYKLSVSQELLDWIDNRVKTARIIPDVAHEPGQEWADGTPSSVMTELVDYWKEKFDWRAVEKKINENFKMFTMDIKEGEEVITLHFVHHRSEREGALPLLVSHGWPGNFLEVENLLKLTDPEDPQAQAYHIVAPSIPGFTLSSSPSKPDFSIAKIAATYHKLMQGLGYTHYVAQGGDWGSFISRSIALQFPDACIGVHLNFMIGLPPSAIRYPFKIFSLLVRWFTAEEKKKLARMQWWMKSESGYSRIQGTKPQTISYGLLDSPIGMLAWIREKLESLAEPDYVWDPEVVITWTILYLLSGSAWHARIYKVGINNLGKEVLSKTIATQVPLGYSSFPLDVGYIPQWWAVASVAENIVFWKEHAKGGHFASVECPEALIEDIQEFVRILREKGGSAKWEAALKAGANGNY</sequence>
<evidence type="ECO:0000256" key="4">
    <source>
        <dbReference type="PIRSR" id="PIRSR001112-1"/>
    </source>
</evidence>
<feature type="active site" description="Nucleophile" evidence="4">
    <location>
        <position position="182"/>
    </location>
</feature>
<evidence type="ECO:0000313" key="6">
    <source>
        <dbReference type="EMBL" id="KAF5352057.1"/>
    </source>
</evidence>
<dbReference type="EMBL" id="JAACJM010000068">
    <property type="protein sequence ID" value="KAF5352057.1"/>
    <property type="molecule type" value="Genomic_DNA"/>
</dbReference>
<dbReference type="Proteomes" id="UP000559256">
    <property type="component" value="Unassembled WGS sequence"/>
</dbReference>
<comment type="similarity">
    <text evidence="1">Belongs to the peptidase S33 family.</text>
</comment>
<dbReference type="PANTHER" id="PTHR21661:SF35">
    <property type="entry name" value="EPOXIDE HYDROLASE"/>
    <property type="match status" value="1"/>
</dbReference>
<feature type="active site" description="Proton acceptor" evidence="4">
    <location>
        <position position="372"/>
    </location>
</feature>
<dbReference type="GO" id="GO:0004301">
    <property type="term" value="F:epoxide hydrolase activity"/>
    <property type="evidence" value="ECO:0007669"/>
    <property type="project" value="TreeGrafter"/>
</dbReference>
<feature type="active site" description="Proton donor" evidence="4">
    <location>
        <position position="314"/>
    </location>
</feature>
<dbReference type="InterPro" id="IPR029058">
    <property type="entry name" value="AB_hydrolase_fold"/>
</dbReference>
<evidence type="ECO:0000259" key="5">
    <source>
        <dbReference type="Pfam" id="PF06441"/>
    </source>
</evidence>